<dbReference type="AlphaFoldDB" id="A0AAN6T021"/>
<gene>
    <name evidence="2" type="ORF">N658DRAFT_487369</name>
</gene>
<sequence>MWSAIGRATAQPVRIGGRLWVRSASRLAARLPGGRAGPVIPSGIRVAAVFSRGYAQVGRPRKTSTAATSEVAKKKPATKTKKVAAKKNKLAAKAKKVKKAKKAPAAKKAKPAKPKTPLTAEEKLKRDIARLRKKAMYKEEPDRLPETSWLVYTTPRVKDVYNNSDAKLKLSDVMARLAVGYKALSATELDELRAVAEQNKTANQVALREWIQTHPPQRIHDANLARKLLRRKHKASTGHFFADPRYPAKAMNSYAAFVKSRFHASDVDDPTTSQAKLTKISAEWKQLSAEERKVRPVPPLI</sequence>
<name>A0AAN6T021_9PEZI</name>
<proteinExistence type="predicted"/>
<dbReference type="EMBL" id="MU863646">
    <property type="protein sequence ID" value="KAK4099778.1"/>
    <property type="molecule type" value="Genomic_DNA"/>
</dbReference>
<evidence type="ECO:0000313" key="2">
    <source>
        <dbReference type="EMBL" id="KAK4099778.1"/>
    </source>
</evidence>
<feature type="region of interest" description="Disordered" evidence="1">
    <location>
        <begin position="86"/>
        <end position="117"/>
    </location>
</feature>
<comment type="caution">
    <text evidence="2">The sequence shown here is derived from an EMBL/GenBank/DDBJ whole genome shotgun (WGS) entry which is preliminary data.</text>
</comment>
<protein>
    <recommendedName>
        <fullName evidence="4">HMG box domain-containing protein</fullName>
    </recommendedName>
</protein>
<dbReference type="CDD" id="cd00084">
    <property type="entry name" value="HMG-box_SF"/>
    <property type="match status" value="1"/>
</dbReference>
<keyword evidence="3" id="KW-1185">Reference proteome</keyword>
<dbReference type="Gene3D" id="1.10.30.10">
    <property type="entry name" value="High mobility group box domain"/>
    <property type="match status" value="2"/>
</dbReference>
<evidence type="ECO:0008006" key="4">
    <source>
        <dbReference type="Google" id="ProtNLM"/>
    </source>
</evidence>
<dbReference type="InterPro" id="IPR036910">
    <property type="entry name" value="HMG_box_dom_sf"/>
</dbReference>
<evidence type="ECO:0000256" key="1">
    <source>
        <dbReference type="SAM" id="MobiDB-lite"/>
    </source>
</evidence>
<organism evidence="2 3">
    <name type="scientific">Parathielavia hyrcaniae</name>
    <dbReference type="NCBI Taxonomy" id="113614"/>
    <lineage>
        <taxon>Eukaryota</taxon>
        <taxon>Fungi</taxon>
        <taxon>Dikarya</taxon>
        <taxon>Ascomycota</taxon>
        <taxon>Pezizomycotina</taxon>
        <taxon>Sordariomycetes</taxon>
        <taxon>Sordariomycetidae</taxon>
        <taxon>Sordariales</taxon>
        <taxon>Chaetomiaceae</taxon>
        <taxon>Parathielavia</taxon>
    </lineage>
</organism>
<feature type="compositionally biased region" description="Basic residues" evidence="1">
    <location>
        <begin position="86"/>
        <end position="113"/>
    </location>
</feature>
<reference evidence="2" key="2">
    <citation type="submission" date="2023-05" db="EMBL/GenBank/DDBJ databases">
        <authorList>
            <consortium name="Lawrence Berkeley National Laboratory"/>
            <person name="Steindorff A."/>
            <person name="Hensen N."/>
            <person name="Bonometti L."/>
            <person name="Westerberg I."/>
            <person name="Brannstrom I.O."/>
            <person name="Guillou S."/>
            <person name="Cros-Aarteil S."/>
            <person name="Calhoun S."/>
            <person name="Haridas S."/>
            <person name="Kuo A."/>
            <person name="Mondo S."/>
            <person name="Pangilinan J."/>
            <person name="Riley R."/>
            <person name="Labutti K."/>
            <person name="Andreopoulos B."/>
            <person name="Lipzen A."/>
            <person name="Chen C."/>
            <person name="Yanf M."/>
            <person name="Daum C."/>
            <person name="Ng V."/>
            <person name="Clum A."/>
            <person name="Ohm R."/>
            <person name="Martin F."/>
            <person name="Silar P."/>
            <person name="Natvig D."/>
            <person name="Lalanne C."/>
            <person name="Gautier V."/>
            <person name="Ament-Velasquez S.L."/>
            <person name="Kruys A."/>
            <person name="Hutchinson M.I."/>
            <person name="Powell A.J."/>
            <person name="Barry K."/>
            <person name="Miller A.N."/>
            <person name="Grigoriev I.V."/>
            <person name="Debuchy R."/>
            <person name="Gladieux P."/>
            <person name="Thoren M.H."/>
            <person name="Johannesson H."/>
        </authorList>
    </citation>
    <scope>NUCLEOTIDE SEQUENCE</scope>
    <source>
        <strain evidence="2">CBS 757.83</strain>
    </source>
</reference>
<accession>A0AAN6T021</accession>
<dbReference type="Proteomes" id="UP001305647">
    <property type="component" value="Unassembled WGS sequence"/>
</dbReference>
<reference evidence="2" key="1">
    <citation type="journal article" date="2023" name="Mol. Phylogenet. Evol.">
        <title>Genome-scale phylogeny and comparative genomics of the fungal order Sordariales.</title>
        <authorList>
            <person name="Hensen N."/>
            <person name="Bonometti L."/>
            <person name="Westerberg I."/>
            <person name="Brannstrom I.O."/>
            <person name="Guillou S."/>
            <person name="Cros-Aarteil S."/>
            <person name="Calhoun S."/>
            <person name="Haridas S."/>
            <person name="Kuo A."/>
            <person name="Mondo S."/>
            <person name="Pangilinan J."/>
            <person name="Riley R."/>
            <person name="LaButti K."/>
            <person name="Andreopoulos B."/>
            <person name="Lipzen A."/>
            <person name="Chen C."/>
            <person name="Yan M."/>
            <person name="Daum C."/>
            <person name="Ng V."/>
            <person name="Clum A."/>
            <person name="Steindorff A."/>
            <person name="Ohm R.A."/>
            <person name="Martin F."/>
            <person name="Silar P."/>
            <person name="Natvig D.O."/>
            <person name="Lalanne C."/>
            <person name="Gautier V."/>
            <person name="Ament-Velasquez S.L."/>
            <person name="Kruys A."/>
            <person name="Hutchinson M.I."/>
            <person name="Powell A.J."/>
            <person name="Barry K."/>
            <person name="Miller A.N."/>
            <person name="Grigoriev I.V."/>
            <person name="Debuchy R."/>
            <person name="Gladieux P."/>
            <person name="Hiltunen Thoren M."/>
            <person name="Johannesson H."/>
        </authorList>
    </citation>
    <scope>NUCLEOTIDE SEQUENCE</scope>
    <source>
        <strain evidence="2">CBS 757.83</strain>
    </source>
</reference>
<dbReference type="SUPFAM" id="SSF47095">
    <property type="entry name" value="HMG-box"/>
    <property type="match status" value="2"/>
</dbReference>
<evidence type="ECO:0000313" key="3">
    <source>
        <dbReference type="Proteomes" id="UP001305647"/>
    </source>
</evidence>